<gene>
    <name evidence="1" type="ORF">AVDCRST_MAG87-3438</name>
</gene>
<organism evidence="1">
    <name type="scientific">uncultured Thermomicrobiales bacterium</name>
    <dbReference type="NCBI Taxonomy" id="1645740"/>
    <lineage>
        <taxon>Bacteria</taxon>
        <taxon>Pseudomonadati</taxon>
        <taxon>Thermomicrobiota</taxon>
        <taxon>Thermomicrobia</taxon>
        <taxon>Thermomicrobiales</taxon>
        <taxon>environmental samples</taxon>
    </lineage>
</organism>
<accession>A0A6J4VL90</accession>
<evidence type="ECO:0000313" key="1">
    <source>
        <dbReference type="EMBL" id="CAA9581636.1"/>
    </source>
</evidence>
<name>A0A6J4VL90_9BACT</name>
<proteinExistence type="predicted"/>
<sequence>MPRTFLPEPQGNLGAPKAGPTVRSGFGILIVESSHALGSRYHRGTS</sequence>
<reference evidence="1" key="1">
    <citation type="submission" date="2020-02" db="EMBL/GenBank/DDBJ databases">
        <authorList>
            <person name="Meier V. D."/>
        </authorList>
    </citation>
    <scope>NUCLEOTIDE SEQUENCE</scope>
    <source>
        <strain evidence="1">AVDCRST_MAG87</strain>
    </source>
</reference>
<dbReference type="EMBL" id="CADCWJ010000751">
    <property type="protein sequence ID" value="CAA9581636.1"/>
    <property type="molecule type" value="Genomic_DNA"/>
</dbReference>
<protein>
    <submittedName>
        <fullName evidence="1">Uncharacterized protein</fullName>
    </submittedName>
</protein>
<dbReference type="AlphaFoldDB" id="A0A6J4VL90"/>